<dbReference type="EMBL" id="JANPWB010000009">
    <property type="protein sequence ID" value="KAJ1151521.1"/>
    <property type="molecule type" value="Genomic_DNA"/>
</dbReference>
<proteinExistence type="predicted"/>
<feature type="domain" description="Reverse transcriptase" evidence="1">
    <location>
        <begin position="2"/>
        <end position="84"/>
    </location>
</feature>
<dbReference type="AlphaFoldDB" id="A0AAV7RFC5"/>
<accession>A0AAV7RFC5</accession>
<dbReference type="Pfam" id="PF00078">
    <property type="entry name" value="RVT_1"/>
    <property type="match status" value="1"/>
</dbReference>
<name>A0AAV7RFC5_PLEWA</name>
<sequence>MLARVLLNRLTQYMEDGHLPESQYSFRQGCGTVDMILLARQLQEQGQEENRDLTKAFDTISREGLWQIMEKFGCPGKFISMVRQFHDGMLVQALNDGDSSDAFPVITRD</sequence>
<evidence type="ECO:0000259" key="1">
    <source>
        <dbReference type="Pfam" id="PF00078"/>
    </source>
</evidence>
<protein>
    <recommendedName>
        <fullName evidence="1">Reverse transcriptase domain-containing protein</fullName>
    </recommendedName>
</protein>
<reference evidence="2" key="1">
    <citation type="journal article" date="2022" name="bioRxiv">
        <title>Sequencing and chromosome-scale assembly of the giantPleurodeles waltlgenome.</title>
        <authorList>
            <person name="Brown T."/>
            <person name="Elewa A."/>
            <person name="Iarovenko S."/>
            <person name="Subramanian E."/>
            <person name="Araus A.J."/>
            <person name="Petzold A."/>
            <person name="Susuki M."/>
            <person name="Suzuki K.-i.T."/>
            <person name="Hayashi T."/>
            <person name="Toyoda A."/>
            <person name="Oliveira C."/>
            <person name="Osipova E."/>
            <person name="Leigh N.D."/>
            <person name="Simon A."/>
            <person name="Yun M.H."/>
        </authorList>
    </citation>
    <scope>NUCLEOTIDE SEQUENCE</scope>
    <source>
        <strain evidence="2">20211129_DDA</strain>
        <tissue evidence="2">Liver</tissue>
    </source>
</reference>
<dbReference type="PANTHER" id="PTHR47027">
    <property type="entry name" value="REVERSE TRANSCRIPTASE DOMAIN-CONTAINING PROTEIN"/>
    <property type="match status" value="1"/>
</dbReference>
<evidence type="ECO:0000313" key="3">
    <source>
        <dbReference type="Proteomes" id="UP001066276"/>
    </source>
</evidence>
<dbReference type="InterPro" id="IPR000477">
    <property type="entry name" value="RT_dom"/>
</dbReference>
<gene>
    <name evidence="2" type="ORF">NDU88_004301</name>
</gene>
<organism evidence="2 3">
    <name type="scientific">Pleurodeles waltl</name>
    <name type="common">Iberian ribbed newt</name>
    <dbReference type="NCBI Taxonomy" id="8319"/>
    <lineage>
        <taxon>Eukaryota</taxon>
        <taxon>Metazoa</taxon>
        <taxon>Chordata</taxon>
        <taxon>Craniata</taxon>
        <taxon>Vertebrata</taxon>
        <taxon>Euteleostomi</taxon>
        <taxon>Amphibia</taxon>
        <taxon>Batrachia</taxon>
        <taxon>Caudata</taxon>
        <taxon>Salamandroidea</taxon>
        <taxon>Salamandridae</taxon>
        <taxon>Pleurodelinae</taxon>
        <taxon>Pleurodeles</taxon>
    </lineage>
</organism>
<keyword evidence="3" id="KW-1185">Reference proteome</keyword>
<dbReference type="PANTHER" id="PTHR47027:SF26">
    <property type="entry name" value="REVERSE TRANSCRIPTASE DOMAIN-CONTAINING PROTEIN"/>
    <property type="match status" value="1"/>
</dbReference>
<evidence type="ECO:0000313" key="2">
    <source>
        <dbReference type="EMBL" id="KAJ1151521.1"/>
    </source>
</evidence>
<dbReference type="Proteomes" id="UP001066276">
    <property type="component" value="Chromosome 5"/>
</dbReference>
<comment type="caution">
    <text evidence="2">The sequence shown here is derived from an EMBL/GenBank/DDBJ whole genome shotgun (WGS) entry which is preliminary data.</text>
</comment>